<keyword evidence="6" id="KW-0964">Secreted</keyword>
<feature type="domain" description="PKD" evidence="19">
    <location>
        <begin position="674"/>
        <end position="754"/>
    </location>
</feature>
<gene>
    <name evidence="20" type="ORF">J2TS6_07210</name>
</gene>
<evidence type="ECO:0000256" key="13">
    <source>
        <dbReference type="ARBA" id="ARBA00023026"/>
    </source>
</evidence>
<evidence type="ECO:0000256" key="12">
    <source>
        <dbReference type="ARBA" id="ARBA00022837"/>
    </source>
</evidence>
<dbReference type="Pfam" id="PF01752">
    <property type="entry name" value="Peptidase_M9"/>
    <property type="match status" value="1"/>
</dbReference>
<dbReference type="Gene3D" id="1.10.390.20">
    <property type="match status" value="1"/>
</dbReference>
<evidence type="ECO:0000256" key="1">
    <source>
        <dbReference type="ARBA" id="ARBA00000424"/>
    </source>
</evidence>
<dbReference type="Proteomes" id="UP000679779">
    <property type="component" value="Unassembled WGS sequence"/>
</dbReference>
<dbReference type="PANTHER" id="PTHR13062:SF9">
    <property type="entry name" value="MICROBIAL COLLAGENASE"/>
    <property type="match status" value="1"/>
</dbReference>
<keyword evidence="12" id="KW-0106">Calcium</keyword>
<dbReference type="Pfam" id="PF08453">
    <property type="entry name" value="Peptidase_M9_N"/>
    <property type="match status" value="1"/>
</dbReference>
<evidence type="ECO:0000256" key="2">
    <source>
        <dbReference type="ARBA" id="ARBA00001913"/>
    </source>
</evidence>
<dbReference type="Gene3D" id="2.60.120.380">
    <property type="match status" value="1"/>
</dbReference>
<evidence type="ECO:0000313" key="21">
    <source>
        <dbReference type="Proteomes" id="UP000679779"/>
    </source>
</evidence>
<evidence type="ECO:0000256" key="8">
    <source>
        <dbReference type="ARBA" id="ARBA00022723"/>
    </source>
</evidence>
<protein>
    <recommendedName>
        <fullName evidence="5">microbial collagenase</fullName>
        <ecNumber evidence="5">3.4.24.3</ecNumber>
    </recommendedName>
    <alternativeName>
        <fullName evidence="17">Microbial collagenase</fullName>
    </alternativeName>
</protein>
<dbReference type="InterPro" id="IPR000601">
    <property type="entry name" value="PKD_dom"/>
</dbReference>
<evidence type="ECO:0000256" key="17">
    <source>
        <dbReference type="ARBA" id="ARBA00034362"/>
    </source>
</evidence>
<dbReference type="Gene3D" id="3.30.980.50">
    <property type="match status" value="1"/>
</dbReference>
<dbReference type="GO" id="GO:0005576">
    <property type="term" value="C:extracellular region"/>
    <property type="evidence" value="ECO:0007669"/>
    <property type="project" value="UniProtKB-SubCell"/>
</dbReference>
<keyword evidence="21" id="KW-1185">Reference proteome</keyword>
<dbReference type="AlphaFoldDB" id="A0A919XEL4"/>
<reference evidence="20" key="1">
    <citation type="submission" date="2021-03" db="EMBL/GenBank/DDBJ databases">
        <title>Antimicrobial resistance genes in bacteria isolated from Japanese honey, and their potential for conferring macrolide and lincosamide resistance in the American foulbrood pathogen Paenibacillus larvae.</title>
        <authorList>
            <person name="Okamoto M."/>
            <person name="Kumagai M."/>
            <person name="Kanamori H."/>
            <person name="Takamatsu D."/>
        </authorList>
    </citation>
    <scope>NUCLEOTIDE SEQUENCE</scope>
    <source>
        <strain evidence="20">J2TS6</strain>
    </source>
</reference>
<dbReference type="PANTHER" id="PTHR13062">
    <property type="entry name" value="COLLAGENASE"/>
    <property type="match status" value="1"/>
</dbReference>
<dbReference type="InterPro" id="IPR041379">
    <property type="entry name" value="ColG_subdomain"/>
</dbReference>
<evidence type="ECO:0000256" key="16">
    <source>
        <dbReference type="ARBA" id="ARBA00034318"/>
    </source>
</evidence>
<dbReference type="InterPro" id="IPR013783">
    <property type="entry name" value="Ig-like_fold"/>
</dbReference>
<keyword evidence="15" id="KW-0865">Zymogen</keyword>
<dbReference type="Pfam" id="PF18911">
    <property type="entry name" value="PKD_4"/>
    <property type="match status" value="1"/>
</dbReference>
<evidence type="ECO:0000256" key="3">
    <source>
        <dbReference type="ARBA" id="ARBA00001947"/>
    </source>
</evidence>
<dbReference type="GO" id="GO:0008270">
    <property type="term" value="F:zinc ion binding"/>
    <property type="evidence" value="ECO:0007669"/>
    <property type="project" value="InterPro"/>
</dbReference>
<evidence type="ECO:0000256" key="7">
    <source>
        <dbReference type="ARBA" id="ARBA00022670"/>
    </source>
</evidence>
<keyword evidence="7" id="KW-0645">Protease</keyword>
<comment type="cofactor">
    <cofactor evidence="2">
        <name>Ca(2+)</name>
        <dbReference type="ChEBI" id="CHEBI:29108"/>
    </cofactor>
</comment>
<sequence>MSYADLTALLPKLRWTNVPELFAYNNDTAEFYGDRNRMEALIAALKNAGRDYTKDDSKGIDTLVEVLRSAYYLGYYNRDTLGYINEWEYRKKIIPALIAIEDNPNFEIGTAEQNNVIAAFGRMIGNTAVNAEVINGATKILLQAEQQFDAYNHANGGEFSAVYELLKGINFILNNVLDEQNVPKQPDYIGTFDPFIKAIGKLSLHTNYSPNHQWFLYNAIYYSGLFSKFSSNPSSVNEILTRDMEIFPQYSYAYMQSASSINQIFNGMNSKGIAIHYDQLVNEAKHFYFPKRYTFDDGQMIMYTGKDVTDDKIERLYWASKEVRAQFYRISGSDVPLEQGHPDDILSIYIYNNMEEYKINLLLNGLETQNGGIYIESQGTFYTWERTSSESVYTLEELFRHEFTHFLQSRYLIPGFWGESEIYRNDRVTWMEEGGAELLAGSSRENGILPRRSMSQGYLNDPVASWMNANEIVHAKFNGFRFYTFAYQLQYYLYEKRPDVLENIANLVRGNDGTGYDAYMNVLGHDEQLNKNYIDSAIDLHQRADAGQLTIPLVAEDYLLRHPVRPRSTVLNDIHQAVNLTDIRTEEHSSELLNTFVVRGTYTGGISKGIIEDRKAMDEIVDHSLKALDHLPWSGYKTFTGYFVNHRLDQNNHFVFDVVFHGVLPDDASNPTLPPVVDIHGPYEGTAGYALQFNSEGTFSHNGTITNYEWNFGDGTTSSLPNPTHVYKKMGTYNISLKVTDSNGVTEEQTTTAVIHSLDKEIKPNNRIELANGPLPFDVDFPATMDQSDTASYFYFELENAGKVHLVVTQPNGMDLTWVLYKESDLQNYWQDSRRNGNLQENTFDAPAGKYYLLVYKNSNTPSNVGAYNIKVSVDEASPVEMQNN</sequence>
<evidence type="ECO:0000313" key="20">
    <source>
        <dbReference type="EMBL" id="GIO29580.1"/>
    </source>
</evidence>
<dbReference type="InterPro" id="IPR022409">
    <property type="entry name" value="PKD/Chitinase_dom"/>
</dbReference>
<comment type="catalytic activity">
    <reaction evidence="1">
        <text>Digestion of native collagen in the triple helical region at Xaa-|-Gly bonds. With synthetic peptides, a preference is shown for Gly at P3 and P1', Pro and Ala at P2 and P2', and hydroxyproline, Ala or Arg at P3'.</text>
        <dbReference type="EC" id="3.4.24.3"/>
    </reaction>
</comment>
<feature type="active site" evidence="18">
    <location>
        <position position="402"/>
    </location>
</feature>
<organism evidence="20 21">
    <name type="scientific">Paenibacillus albilobatus</name>
    <dbReference type="NCBI Taxonomy" id="2716884"/>
    <lineage>
        <taxon>Bacteria</taxon>
        <taxon>Bacillati</taxon>
        <taxon>Bacillota</taxon>
        <taxon>Bacilli</taxon>
        <taxon>Bacillales</taxon>
        <taxon>Paenibacillaceae</taxon>
        <taxon>Paenibacillus</taxon>
    </lineage>
</organism>
<dbReference type="PROSITE" id="PS50093">
    <property type="entry name" value="PKD"/>
    <property type="match status" value="1"/>
</dbReference>
<dbReference type="Gene3D" id="2.60.40.10">
    <property type="entry name" value="Immunoglobulins"/>
    <property type="match status" value="1"/>
</dbReference>
<dbReference type="SMART" id="SM00089">
    <property type="entry name" value="PKD"/>
    <property type="match status" value="1"/>
</dbReference>
<evidence type="ECO:0000256" key="5">
    <source>
        <dbReference type="ARBA" id="ARBA00012653"/>
    </source>
</evidence>
<evidence type="ECO:0000256" key="4">
    <source>
        <dbReference type="ARBA" id="ARBA00004613"/>
    </source>
</evidence>
<proteinExistence type="inferred from homology"/>
<evidence type="ECO:0000256" key="18">
    <source>
        <dbReference type="PIRSR" id="PIRSR602169-1"/>
    </source>
</evidence>
<comment type="subcellular location">
    <subcellularLocation>
        <location evidence="4">Secreted</location>
    </subcellularLocation>
</comment>
<keyword evidence="13" id="KW-0843">Virulence</keyword>
<keyword evidence="14" id="KW-0482">Metalloprotease</keyword>
<keyword evidence="11" id="KW-0862">Zinc</keyword>
<dbReference type="SUPFAM" id="SSF89260">
    <property type="entry name" value="Collagen-binding domain"/>
    <property type="match status" value="1"/>
</dbReference>
<dbReference type="PRINTS" id="PR00931">
    <property type="entry name" value="MICOLLPTASE"/>
</dbReference>
<evidence type="ECO:0000256" key="10">
    <source>
        <dbReference type="ARBA" id="ARBA00022801"/>
    </source>
</evidence>
<keyword evidence="8" id="KW-0479">Metal-binding</keyword>
<accession>A0A919XEL4</accession>
<dbReference type="Pfam" id="PF18496">
    <property type="entry name" value="ColG_sub"/>
    <property type="match status" value="1"/>
</dbReference>
<dbReference type="InterPro" id="IPR007280">
    <property type="entry name" value="Peptidase_C_arc/bac"/>
</dbReference>
<dbReference type="Pfam" id="PF04151">
    <property type="entry name" value="PPC"/>
    <property type="match status" value="1"/>
</dbReference>
<evidence type="ECO:0000259" key="19">
    <source>
        <dbReference type="PROSITE" id="PS50093"/>
    </source>
</evidence>
<dbReference type="Gene3D" id="3.40.30.160">
    <property type="entry name" value="Collagenase ColT, N-terminal domain"/>
    <property type="match status" value="1"/>
</dbReference>
<dbReference type="SUPFAM" id="SSF49299">
    <property type="entry name" value="PKD domain"/>
    <property type="match status" value="1"/>
</dbReference>
<evidence type="ECO:0000256" key="6">
    <source>
        <dbReference type="ARBA" id="ARBA00022525"/>
    </source>
</evidence>
<dbReference type="GO" id="GO:0004222">
    <property type="term" value="F:metalloendopeptidase activity"/>
    <property type="evidence" value="ECO:0007669"/>
    <property type="project" value="UniProtKB-EC"/>
</dbReference>
<name>A0A919XEL4_9BACL</name>
<dbReference type="GO" id="GO:0006508">
    <property type="term" value="P:proteolysis"/>
    <property type="evidence" value="ECO:0007669"/>
    <property type="project" value="UniProtKB-KW"/>
</dbReference>
<keyword evidence="9" id="KW-0732">Signal</keyword>
<comment type="similarity">
    <text evidence="16">Belongs to the peptidase M9B family. Collagenase subfamily.</text>
</comment>
<dbReference type="CDD" id="cd00146">
    <property type="entry name" value="PKD"/>
    <property type="match status" value="1"/>
</dbReference>
<comment type="cofactor">
    <cofactor evidence="3">
        <name>Zn(2+)</name>
        <dbReference type="ChEBI" id="CHEBI:29105"/>
    </cofactor>
</comment>
<evidence type="ECO:0000256" key="14">
    <source>
        <dbReference type="ARBA" id="ARBA00023049"/>
    </source>
</evidence>
<dbReference type="EC" id="3.4.24.3" evidence="5"/>
<dbReference type="InterPro" id="IPR013661">
    <property type="entry name" value="Peptidase_M9_N_dom"/>
</dbReference>
<evidence type="ECO:0000256" key="15">
    <source>
        <dbReference type="ARBA" id="ARBA00023145"/>
    </source>
</evidence>
<dbReference type="InterPro" id="IPR002169">
    <property type="entry name" value="Peptidase_M9A/M9B"/>
</dbReference>
<keyword evidence="10" id="KW-0378">Hydrolase</keyword>
<comment type="caution">
    <text evidence="20">The sequence shown here is derived from an EMBL/GenBank/DDBJ whole genome shotgun (WGS) entry which is preliminary data.</text>
</comment>
<evidence type="ECO:0000256" key="9">
    <source>
        <dbReference type="ARBA" id="ARBA00022729"/>
    </source>
</evidence>
<evidence type="ECO:0000256" key="11">
    <source>
        <dbReference type="ARBA" id="ARBA00022833"/>
    </source>
</evidence>
<dbReference type="InterPro" id="IPR035986">
    <property type="entry name" value="PKD_dom_sf"/>
</dbReference>
<dbReference type="EMBL" id="BORQ01000001">
    <property type="protein sequence ID" value="GIO29580.1"/>
    <property type="molecule type" value="Genomic_DNA"/>
</dbReference>